<feature type="signal peptide" evidence="1">
    <location>
        <begin position="1"/>
        <end position="21"/>
    </location>
</feature>
<dbReference type="PANTHER" id="PTHR23279:SF3">
    <property type="entry name" value="DEFECTIVE PROBOSCIS EXTENSION RESPONSE 18"/>
    <property type="match status" value="1"/>
</dbReference>
<gene>
    <name evidence="3" type="ORF">LNINA_LOCUS2141</name>
</gene>
<dbReference type="Pfam" id="PF07679">
    <property type="entry name" value="I-set"/>
    <property type="match status" value="1"/>
</dbReference>
<dbReference type="SUPFAM" id="SSF48726">
    <property type="entry name" value="Immunoglobulin"/>
    <property type="match status" value="1"/>
</dbReference>
<feature type="domain" description="Ig-like" evidence="2">
    <location>
        <begin position="44"/>
        <end position="140"/>
    </location>
</feature>
<dbReference type="AlphaFoldDB" id="A0AAV1J2N0"/>
<dbReference type="PANTHER" id="PTHR23279">
    <property type="entry name" value="DEFECTIVE PROBOSCIS EXTENSION RESPONSE DPR -RELATED"/>
    <property type="match status" value="1"/>
</dbReference>
<feature type="chain" id="PRO_5044010244" description="Ig-like domain-containing protein" evidence="1">
    <location>
        <begin position="22"/>
        <end position="330"/>
    </location>
</feature>
<comment type="caution">
    <text evidence="3">The sequence shown here is derived from an EMBL/GenBank/DDBJ whole genome shotgun (WGS) entry which is preliminary data.</text>
</comment>
<evidence type="ECO:0000256" key="1">
    <source>
        <dbReference type="SAM" id="SignalP"/>
    </source>
</evidence>
<dbReference type="PROSITE" id="PS50835">
    <property type="entry name" value="IG_LIKE"/>
    <property type="match status" value="1"/>
</dbReference>
<sequence>MQWSRLNLVCLALCCFHTASGKAEESRQYAPYQELHHHERHWGPYFEERNVTQVTAHVGAEALLNCRVVMLKDKTVMWLRHATETAQLLTVGPAPYAGDNRVASKFQYPNNWRLSINPVKWSDAGRYMCQISTHPPRTIYTDLSVLPPVLTINGDSTHDVKDKFYKAGSSIKLTCVISDEYVSTLPTKVPIVITTSTKPTTPQTTTTEMTTRMSTIFNRIDLMLNRSWSVETTRITSTVSISTTTKSESTTEAVQPVTRPILNNIYGLVWRKQGKDLVDFITWRNMRTELRFGRKVQYDEASLKCKSLSAGTIVTRVFFRKNSSNKMLNR</sequence>
<evidence type="ECO:0000313" key="4">
    <source>
        <dbReference type="Proteomes" id="UP001497472"/>
    </source>
</evidence>
<dbReference type="InterPro" id="IPR003598">
    <property type="entry name" value="Ig_sub2"/>
</dbReference>
<dbReference type="InterPro" id="IPR007110">
    <property type="entry name" value="Ig-like_dom"/>
</dbReference>
<keyword evidence="1" id="KW-0732">Signal</keyword>
<keyword evidence="4" id="KW-1185">Reference proteome</keyword>
<name>A0AAV1J2N0_9NEOP</name>
<dbReference type="SMART" id="SM00408">
    <property type="entry name" value="IGc2"/>
    <property type="match status" value="1"/>
</dbReference>
<dbReference type="InterPro" id="IPR037448">
    <property type="entry name" value="Zig-8"/>
</dbReference>
<evidence type="ECO:0000313" key="3">
    <source>
        <dbReference type="EMBL" id="CAK1542229.1"/>
    </source>
</evidence>
<dbReference type="FunFam" id="2.60.40.10:FF:001606">
    <property type="entry name" value="uncharacterized protein LOC108091111"/>
    <property type="match status" value="1"/>
</dbReference>
<dbReference type="Proteomes" id="UP001497472">
    <property type="component" value="Unassembled WGS sequence"/>
</dbReference>
<protein>
    <recommendedName>
        <fullName evidence="2">Ig-like domain-containing protein</fullName>
    </recommendedName>
</protein>
<reference evidence="3 4" key="1">
    <citation type="submission" date="2023-11" db="EMBL/GenBank/DDBJ databases">
        <authorList>
            <person name="Okamura Y."/>
        </authorList>
    </citation>
    <scope>NUCLEOTIDE SEQUENCE [LARGE SCALE GENOMIC DNA]</scope>
</reference>
<dbReference type="InterPro" id="IPR003599">
    <property type="entry name" value="Ig_sub"/>
</dbReference>
<dbReference type="EMBL" id="CAVLEF010000003">
    <property type="protein sequence ID" value="CAK1542229.1"/>
    <property type="molecule type" value="Genomic_DNA"/>
</dbReference>
<organism evidence="3 4">
    <name type="scientific">Leptosia nina</name>
    <dbReference type="NCBI Taxonomy" id="320188"/>
    <lineage>
        <taxon>Eukaryota</taxon>
        <taxon>Metazoa</taxon>
        <taxon>Ecdysozoa</taxon>
        <taxon>Arthropoda</taxon>
        <taxon>Hexapoda</taxon>
        <taxon>Insecta</taxon>
        <taxon>Pterygota</taxon>
        <taxon>Neoptera</taxon>
        <taxon>Endopterygota</taxon>
        <taxon>Lepidoptera</taxon>
        <taxon>Glossata</taxon>
        <taxon>Ditrysia</taxon>
        <taxon>Papilionoidea</taxon>
        <taxon>Pieridae</taxon>
        <taxon>Pierinae</taxon>
        <taxon>Leptosia</taxon>
    </lineage>
</organism>
<accession>A0AAV1J2N0</accession>
<dbReference type="GO" id="GO:0032589">
    <property type="term" value="C:neuron projection membrane"/>
    <property type="evidence" value="ECO:0007669"/>
    <property type="project" value="TreeGrafter"/>
</dbReference>
<dbReference type="InterPro" id="IPR013098">
    <property type="entry name" value="Ig_I-set"/>
</dbReference>
<dbReference type="InterPro" id="IPR036179">
    <property type="entry name" value="Ig-like_dom_sf"/>
</dbReference>
<dbReference type="GO" id="GO:0050808">
    <property type="term" value="P:synapse organization"/>
    <property type="evidence" value="ECO:0007669"/>
    <property type="project" value="TreeGrafter"/>
</dbReference>
<evidence type="ECO:0000259" key="2">
    <source>
        <dbReference type="PROSITE" id="PS50835"/>
    </source>
</evidence>
<dbReference type="SMART" id="SM00409">
    <property type="entry name" value="IG"/>
    <property type="match status" value="1"/>
</dbReference>
<proteinExistence type="predicted"/>
<dbReference type="InterPro" id="IPR013783">
    <property type="entry name" value="Ig-like_fold"/>
</dbReference>
<dbReference type="Gene3D" id="2.60.40.10">
    <property type="entry name" value="Immunoglobulins"/>
    <property type="match status" value="1"/>
</dbReference>